<keyword evidence="6 9" id="KW-1133">Transmembrane helix</keyword>
<dbReference type="GO" id="GO:0032153">
    <property type="term" value="C:cell division site"/>
    <property type="evidence" value="ECO:0007669"/>
    <property type="project" value="UniProtKB-UniRule"/>
</dbReference>
<dbReference type="Gene3D" id="3.10.20.310">
    <property type="entry name" value="membrane protein fhac"/>
    <property type="match status" value="1"/>
</dbReference>
<dbReference type="InterPro" id="IPR013685">
    <property type="entry name" value="POTRA_FtsQ_type"/>
</dbReference>
<reference evidence="12" key="1">
    <citation type="journal article" date="2019" name="J. Bacteriol.">
        <title>A Mutagenic Screen Identifies a TonB-Dependent Receptor Required for the Lanthanide Metal Switch in the Type I Methanotroph 'Methylotuvimicrobium buryatense' 5GB1C.</title>
        <authorList>
            <person name="Groom J.D."/>
            <person name="Ford S.M."/>
            <person name="Pesesky M.W."/>
            <person name="Lidstrom M.E."/>
        </authorList>
    </citation>
    <scope>NUCLEOTIDE SEQUENCE [LARGE SCALE GENOMIC DNA]</scope>
    <source>
        <strain evidence="12">5GB1C</strain>
    </source>
</reference>
<dbReference type="KEGG" id="mbur:EQU24_19685"/>
<dbReference type="PANTHER" id="PTHR35851">
    <property type="entry name" value="CELL DIVISION PROTEIN FTSQ"/>
    <property type="match status" value="1"/>
</dbReference>
<evidence type="ECO:0000256" key="9">
    <source>
        <dbReference type="HAMAP-Rule" id="MF_00911"/>
    </source>
</evidence>
<dbReference type="AlphaFoldDB" id="A0A4P9UU87"/>
<comment type="subunit">
    <text evidence="9">Part of a complex composed of FtsB, FtsL and FtsQ.</text>
</comment>
<dbReference type="PANTHER" id="PTHR35851:SF1">
    <property type="entry name" value="CELL DIVISION PROTEIN FTSQ"/>
    <property type="match status" value="1"/>
</dbReference>
<name>A0A4P9UU87_METBY</name>
<dbReference type="InterPro" id="IPR045335">
    <property type="entry name" value="FtsQ_C_sf"/>
</dbReference>
<evidence type="ECO:0000259" key="10">
    <source>
        <dbReference type="PROSITE" id="PS51779"/>
    </source>
</evidence>
<comment type="function">
    <text evidence="9">Essential cell division protein. May link together the upstream cell division proteins, which are predominantly cytoplasmic, with the downstream cell division proteins, which are predominantly periplasmic. May control correct divisome assembly.</text>
</comment>
<feature type="domain" description="POTRA" evidence="10">
    <location>
        <begin position="32"/>
        <end position="101"/>
    </location>
</feature>
<dbReference type="InterPro" id="IPR026579">
    <property type="entry name" value="FtsQ"/>
</dbReference>
<dbReference type="PROSITE" id="PS51779">
    <property type="entry name" value="POTRA"/>
    <property type="match status" value="1"/>
</dbReference>
<evidence type="ECO:0000313" key="11">
    <source>
        <dbReference type="EMBL" id="QCW84210.1"/>
    </source>
</evidence>
<dbReference type="RefSeq" id="WP_017841919.1">
    <property type="nucleotide sequence ID" value="NZ_CP035467.1"/>
</dbReference>
<keyword evidence="2 9" id="KW-1003">Cell membrane</keyword>
<gene>
    <name evidence="9" type="primary">ftsQ</name>
    <name evidence="11" type="ORF">EQU24_19685</name>
</gene>
<dbReference type="Proteomes" id="UP000305881">
    <property type="component" value="Chromosome"/>
</dbReference>
<evidence type="ECO:0000256" key="2">
    <source>
        <dbReference type="ARBA" id="ARBA00022475"/>
    </source>
</evidence>
<protein>
    <recommendedName>
        <fullName evidence="9">Cell division protein FtsQ</fullName>
    </recommendedName>
</protein>
<feature type="transmembrane region" description="Helical" evidence="9">
    <location>
        <begin position="6"/>
        <end position="24"/>
    </location>
</feature>
<dbReference type="HAMAP" id="MF_00911">
    <property type="entry name" value="FtsQ_subfam"/>
    <property type="match status" value="1"/>
</dbReference>
<dbReference type="Pfam" id="PF03799">
    <property type="entry name" value="FtsQ_DivIB_C"/>
    <property type="match status" value="1"/>
</dbReference>
<evidence type="ECO:0000256" key="6">
    <source>
        <dbReference type="ARBA" id="ARBA00022989"/>
    </source>
</evidence>
<keyword evidence="5 9" id="KW-0812">Transmembrane</keyword>
<comment type="similarity">
    <text evidence="9">Belongs to the FtsQ/DivIB family. FtsQ subfamily.</text>
</comment>
<keyword evidence="12" id="KW-1185">Reference proteome</keyword>
<keyword evidence="3 9" id="KW-0997">Cell inner membrane</keyword>
<keyword evidence="7 9" id="KW-0472">Membrane</keyword>
<keyword evidence="8 9" id="KW-0131">Cell cycle</keyword>
<evidence type="ECO:0000256" key="5">
    <source>
        <dbReference type="ARBA" id="ARBA00022692"/>
    </source>
</evidence>
<evidence type="ECO:0000256" key="1">
    <source>
        <dbReference type="ARBA" id="ARBA00004370"/>
    </source>
</evidence>
<dbReference type="InterPro" id="IPR034746">
    <property type="entry name" value="POTRA"/>
</dbReference>
<dbReference type="InterPro" id="IPR005548">
    <property type="entry name" value="Cell_div_FtsQ/DivIB_C"/>
</dbReference>
<proteinExistence type="inferred from homology"/>
<accession>A0A4P9UU87</accession>
<dbReference type="STRING" id="675511.GCA_000341735_03499"/>
<dbReference type="Gene3D" id="3.40.50.11690">
    <property type="entry name" value="Cell division protein FtsQ/DivIB"/>
    <property type="match status" value="1"/>
</dbReference>
<evidence type="ECO:0000256" key="8">
    <source>
        <dbReference type="ARBA" id="ARBA00023306"/>
    </source>
</evidence>
<dbReference type="Pfam" id="PF08478">
    <property type="entry name" value="POTRA_1"/>
    <property type="match status" value="1"/>
</dbReference>
<keyword evidence="4 9" id="KW-0132">Cell division</keyword>
<evidence type="ECO:0000313" key="12">
    <source>
        <dbReference type="Proteomes" id="UP000305881"/>
    </source>
</evidence>
<dbReference type="GO" id="GO:0005886">
    <property type="term" value="C:plasma membrane"/>
    <property type="evidence" value="ECO:0007669"/>
    <property type="project" value="UniProtKB-SubCell"/>
</dbReference>
<evidence type="ECO:0000256" key="7">
    <source>
        <dbReference type="ARBA" id="ARBA00023136"/>
    </source>
</evidence>
<dbReference type="EMBL" id="CP035467">
    <property type="protein sequence ID" value="QCW84210.1"/>
    <property type="molecule type" value="Genomic_DNA"/>
</dbReference>
<dbReference type="GO" id="GO:0090529">
    <property type="term" value="P:cell septum assembly"/>
    <property type="evidence" value="ECO:0007669"/>
    <property type="project" value="InterPro"/>
</dbReference>
<dbReference type="OrthoDB" id="9790370at2"/>
<organism evidence="11 12">
    <name type="scientific">Methylotuvimicrobium buryatense</name>
    <name type="common">Methylomicrobium buryatense</name>
    <dbReference type="NCBI Taxonomy" id="95641"/>
    <lineage>
        <taxon>Bacteria</taxon>
        <taxon>Pseudomonadati</taxon>
        <taxon>Pseudomonadota</taxon>
        <taxon>Gammaproteobacteria</taxon>
        <taxon>Methylococcales</taxon>
        <taxon>Methylococcaceae</taxon>
        <taxon>Methylotuvimicrobium</taxon>
    </lineage>
</organism>
<comment type="subcellular location">
    <subcellularLocation>
        <location evidence="9">Cell inner membrane</location>
        <topology evidence="9">Single-pass type II membrane protein</topology>
    </subcellularLocation>
    <subcellularLocation>
        <location evidence="1">Membrane</location>
    </subcellularLocation>
    <text evidence="9">Localizes to the division septum.</text>
</comment>
<dbReference type="GO" id="GO:0043093">
    <property type="term" value="P:FtsZ-dependent cytokinesis"/>
    <property type="evidence" value="ECO:0007669"/>
    <property type="project" value="UniProtKB-UniRule"/>
</dbReference>
<evidence type="ECO:0000256" key="4">
    <source>
        <dbReference type="ARBA" id="ARBA00022618"/>
    </source>
</evidence>
<sequence>MRGSGIIASAVILIGIMWVVWGSLKNYDAHATTIKYVRTEGVFQYISKSEVKEILLPLVKTGFFSADIEAIKEAVEQMPWVDKVSVKRVWPDAIDIKVYEQAAVARWGKIGLLNVRGEVFTPANVDRFDHLPMLVGPSGQQQKVLEIMKGISITLADRALGLSEFVIDERRSWRIVLSNGTEVLLGRKEQLKSFQRFLKTLQLFEPEQIDAMAKVDLRYPNGYTVLWKPEAKAIDWKKMAAERRQS</sequence>
<evidence type="ECO:0000256" key="3">
    <source>
        <dbReference type="ARBA" id="ARBA00022519"/>
    </source>
</evidence>